<protein>
    <recommendedName>
        <fullName evidence="1">Dienelactone hydrolase domain-containing protein</fullName>
    </recommendedName>
</protein>
<evidence type="ECO:0000313" key="2">
    <source>
        <dbReference type="EMBL" id="KIW54578.1"/>
    </source>
</evidence>
<organism evidence="2 3">
    <name type="scientific">Exophiala xenobiotica</name>
    <dbReference type="NCBI Taxonomy" id="348802"/>
    <lineage>
        <taxon>Eukaryota</taxon>
        <taxon>Fungi</taxon>
        <taxon>Dikarya</taxon>
        <taxon>Ascomycota</taxon>
        <taxon>Pezizomycotina</taxon>
        <taxon>Eurotiomycetes</taxon>
        <taxon>Chaetothyriomycetidae</taxon>
        <taxon>Chaetothyriales</taxon>
        <taxon>Herpotrichiellaceae</taxon>
        <taxon>Exophiala</taxon>
    </lineage>
</organism>
<keyword evidence="3" id="KW-1185">Reference proteome</keyword>
<accession>A0A0D2EGN5</accession>
<proteinExistence type="predicted"/>
<dbReference type="OrthoDB" id="10019231at2759"/>
<name>A0A0D2EGN5_9EURO</name>
<dbReference type="PANTHER" id="PTHR17630">
    <property type="entry name" value="DIENELACTONE HYDROLASE"/>
    <property type="match status" value="1"/>
</dbReference>
<gene>
    <name evidence="2" type="ORF">PV05_06929</name>
</gene>
<feature type="domain" description="Dienelactone hydrolase" evidence="1">
    <location>
        <begin position="35"/>
        <end position="242"/>
    </location>
</feature>
<evidence type="ECO:0000259" key="1">
    <source>
        <dbReference type="Pfam" id="PF01738"/>
    </source>
</evidence>
<dbReference type="InterPro" id="IPR029058">
    <property type="entry name" value="AB_hydrolase_fold"/>
</dbReference>
<dbReference type="STRING" id="348802.A0A0D2EGN5"/>
<dbReference type="AlphaFoldDB" id="A0A0D2EGN5"/>
<sequence length="248" mass="27726">MAYSECCVKGSLWDGKPAGEEKILANNKTYVTGTNPNVAIMIIHDAFGWTFPNTRILADSYAKEADATVYMPDFFGGEVLPSDILRDTSQWHKLDIPGFMGRNTKEIREPEIFACARALRSQYKRVGVIGFCFGGWAVFRLGAKDKEGLVDCISTAHPSLLEKGEIDAVGVPVQILAPENDVMFTPDMKEYANKVIPTLGVPYDYQYLPGVEHGFATRGDEKDVMEYKAMNRAREAAISWFKVWLHLD</sequence>
<dbReference type="EMBL" id="KN847320">
    <property type="protein sequence ID" value="KIW54578.1"/>
    <property type="molecule type" value="Genomic_DNA"/>
</dbReference>
<dbReference type="HOGENOM" id="CLU_054590_2_1_1"/>
<dbReference type="Pfam" id="PF01738">
    <property type="entry name" value="DLH"/>
    <property type="match status" value="1"/>
</dbReference>
<dbReference type="Gene3D" id="3.40.50.1820">
    <property type="entry name" value="alpha/beta hydrolase"/>
    <property type="match status" value="1"/>
</dbReference>
<dbReference type="Proteomes" id="UP000054342">
    <property type="component" value="Unassembled WGS sequence"/>
</dbReference>
<evidence type="ECO:0000313" key="3">
    <source>
        <dbReference type="Proteomes" id="UP000054342"/>
    </source>
</evidence>
<dbReference type="GO" id="GO:0016787">
    <property type="term" value="F:hydrolase activity"/>
    <property type="evidence" value="ECO:0007669"/>
    <property type="project" value="InterPro"/>
</dbReference>
<dbReference type="RefSeq" id="XP_013315162.1">
    <property type="nucleotide sequence ID" value="XM_013459708.1"/>
</dbReference>
<dbReference type="InterPro" id="IPR002925">
    <property type="entry name" value="Dienelactn_hydro"/>
</dbReference>
<reference evidence="2 3" key="1">
    <citation type="submission" date="2015-01" db="EMBL/GenBank/DDBJ databases">
        <title>The Genome Sequence of Exophiala xenobiotica CBS118157.</title>
        <authorList>
            <consortium name="The Broad Institute Genomics Platform"/>
            <person name="Cuomo C."/>
            <person name="de Hoog S."/>
            <person name="Gorbushina A."/>
            <person name="Stielow B."/>
            <person name="Teixiera M."/>
            <person name="Abouelleil A."/>
            <person name="Chapman S.B."/>
            <person name="Priest M."/>
            <person name="Young S.K."/>
            <person name="Wortman J."/>
            <person name="Nusbaum C."/>
            <person name="Birren B."/>
        </authorList>
    </citation>
    <scope>NUCLEOTIDE SEQUENCE [LARGE SCALE GENOMIC DNA]</scope>
    <source>
        <strain evidence="2 3">CBS 118157</strain>
    </source>
</reference>
<dbReference type="PANTHER" id="PTHR17630:SF55">
    <property type="entry name" value="DIENELACTONE HYDROLASE FAMILY PROTEIN (AFU_ORTHOLOGUE AFUA_1G01900)"/>
    <property type="match status" value="1"/>
</dbReference>
<dbReference type="SUPFAM" id="SSF53474">
    <property type="entry name" value="alpha/beta-Hydrolases"/>
    <property type="match status" value="1"/>
</dbReference>
<dbReference type="GeneID" id="25328837"/>